<name>A0A1Q9CXQ6_SYMMI</name>
<evidence type="ECO:0000256" key="1">
    <source>
        <dbReference type="SAM" id="MobiDB-lite"/>
    </source>
</evidence>
<dbReference type="Pfam" id="PF01079">
    <property type="entry name" value="Hint"/>
    <property type="match status" value="1"/>
</dbReference>
<feature type="region of interest" description="Disordered" evidence="1">
    <location>
        <begin position="74"/>
        <end position="95"/>
    </location>
</feature>
<dbReference type="Gene3D" id="2.170.16.10">
    <property type="entry name" value="Hedgehog/Intein (Hint) domain"/>
    <property type="match status" value="1"/>
</dbReference>
<accession>A0A1Q9CXQ6</accession>
<keyword evidence="2" id="KW-1133">Transmembrane helix</keyword>
<dbReference type="GO" id="GO:0016540">
    <property type="term" value="P:protein autoprocessing"/>
    <property type="evidence" value="ECO:0007669"/>
    <property type="project" value="InterPro"/>
</dbReference>
<dbReference type="SUPFAM" id="SSF51294">
    <property type="entry name" value="Hedgehog/intein (Hint) domain"/>
    <property type="match status" value="1"/>
</dbReference>
<evidence type="ECO:0000259" key="3">
    <source>
        <dbReference type="SMART" id="SM00306"/>
    </source>
</evidence>
<feature type="compositionally biased region" description="Basic residues" evidence="1">
    <location>
        <begin position="74"/>
        <end position="83"/>
    </location>
</feature>
<feature type="compositionally biased region" description="Low complexity" evidence="1">
    <location>
        <begin position="84"/>
        <end position="95"/>
    </location>
</feature>
<dbReference type="EMBL" id="LSRX01000847">
    <property type="protein sequence ID" value="OLP87697.1"/>
    <property type="molecule type" value="Genomic_DNA"/>
</dbReference>
<dbReference type="InterPro" id="IPR001767">
    <property type="entry name" value="Hedgehog_Hint"/>
</dbReference>
<evidence type="ECO:0000313" key="5">
    <source>
        <dbReference type="Proteomes" id="UP000186817"/>
    </source>
</evidence>
<reference evidence="4 5" key="1">
    <citation type="submission" date="2016-02" db="EMBL/GenBank/DDBJ databases">
        <title>Genome analysis of coral dinoflagellate symbionts highlights evolutionary adaptations to a symbiotic lifestyle.</title>
        <authorList>
            <person name="Aranda M."/>
            <person name="Li Y."/>
            <person name="Liew Y.J."/>
            <person name="Baumgarten S."/>
            <person name="Simakov O."/>
            <person name="Wilson M."/>
            <person name="Piel J."/>
            <person name="Ashoor H."/>
            <person name="Bougouffa S."/>
            <person name="Bajic V.B."/>
            <person name="Ryu T."/>
            <person name="Ravasi T."/>
            <person name="Bayer T."/>
            <person name="Micklem G."/>
            <person name="Kim H."/>
            <person name="Bhak J."/>
            <person name="Lajeunesse T.C."/>
            <person name="Voolstra C.R."/>
        </authorList>
    </citation>
    <scope>NUCLEOTIDE SEQUENCE [LARGE SCALE GENOMIC DNA]</scope>
    <source>
        <strain evidence="4 5">CCMP2467</strain>
    </source>
</reference>
<feature type="transmembrane region" description="Helical" evidence="2">
    <location>
        <begin position="825"/>
        <end position="848"/>
    </location>
</feature>
<evidence type="ECO:0000313" key="4">
    <source>
        <dbReference type="EMBL" id="OLP87697.1"/>
    </source>
</evidence>
<organism evidence="4 5">
    <name type="scientific">Symbiodinium microadriaticum</name>
    <name type="common">Dinoflagellate</name>
    <name type="synonym">Zooxanthella microadriatica</name>
    <dbReference type="NCBI Taxonomy" id="2951"/>
    <lineage>
        <taxon>Eukaryota</taxon>
        <taxon>Sar</taxon>
        <taxon>Alveolata</taxon>
        <taxon>Dinophyceae</taxon>
        <taxon>Suessiales</taxon>
        <taxon>Symbiodiniaceae</taxon>
        <taxon>Symbiodinium</taxon>
    </lineage>
</organism>
<keyword evidence="5" id="KW-1185">Reference proteome</keyword>
<feature type="domain" description="Hint" evidence="3">
    <location>
        <begin position="603"/>
        <end position="726"/>
    </location>
</feature>
<keyword evidence="2" id="KW-0472">Membrane</keyword>
<dbReference type="PANTHER" id="PTHR46706:SF12">
    <property type="entry name" value="PROTEIN QUA-1-RELATED"/>
    <property type="match status" value="1"/>
</dbReference>
<keyword evidence="2" id="KW-0812">Transmembrane</keyword>
<proteinExistence type="predicted"/>
<dbReference type="InterPro" id="IPR036844">
    <property type="entry name" value="Hint_dom_sf"/>
</dbReference>
<dbReference type="CDD" id="cd00081">
    <property type="entry name" value="Hint"/>
    <property type="match status" value="1"/>
</dbReference>
<dbReference type="InterPro" id="IPR052140">
    <property type="entry name" value="Dev_Signal_Hedgehog-like"/>
</dbReference>
<comment type="caution">
    <text evidence="4">The sequence shown here is derived from an EMBL/GenBank/DDBJ whole genome shotgun (WGS) entry which is preliminary data.</text>
</comment>
<dbReference type="SMART" id="SM00306">
    <property type="entry name" value="HintN"/>
    <property type="match status" value="1"/>
</dbReference>
<sequence length="1014" mass="111678">MRDTCLWKPFEQKFVRRTSGPYLAPPRTVFGKLFASGPGVPRSPRPSSPSVEARKAFRRLGRCSLPATACRHSAAWRRKRRTTTRSSSPSASNLSRGADLPAGCAAVGGAIKPLMSFSRVPSFSRLFFGMPGMCLASWLLLWASAQSMKLHLGTELNTSRSLSCEDTAPTFVGDMAQDLERSYGYDSMFYKGCLQFVHKNADLKLPMIAQIEKFGSVCKQGLFVEGESALGEVDPSVLESECDRVIYNMEVQYKLLGGRSLSTPEGFCAVLIDLVLPIDEEPECMRLVEDVTHAHLEKLGTKHAWPGIIHEPHFDESFMIACLEDKKLGSEGKGREAEFGVGSDECKLALERLMNMPWTKVKGMADFLADVCPLLGKPLPKLTEPPEPTYVSTTRALTAAMFQRAAHLSHFRNKSSSSALSQKKPFSALALHLDESVQGKDSRRRRRRLNHKQATCCDGNARSYELGVSAAAGIAVGTTAVGAEGYGGWHGNDCIYKWGQLQEVCGGVQLGAGLDISVSHGYWNDFDSTKGECRFVGASACFFVCFGGQYVVDLGGTHIGKVMETGGGFGLDVSAGHCNAWKLWEKQETQRDLKDKCPSGGGGGCFPAHAQVRTPDGVKSMQDLRAGDRVLAADSHGNLIFDEVYFFGHAEQKWAPYVKLQLQILSENASQQLGLGSSSLEPLELSPDHFLHVCPLSEPVQQCDFARAQSLYASDVAVGSYVWMCRALGRPCQLAKVISTSFVPGFGLYNPFTLSGNIVVNGVLASAHSSWFMDGLVSPRFRHHLPSFYQAVLMPGRFLYTIAGPRAADALGVNNPQWAQGASQWPAVVAVFGALPLLFGAGACSLLIQEYRLRMRRDGGDAETENWEARAQRKHAPRQSTAWSRRRTRFPCFTSRPQRRDRAEGNLALAYSEAQIHIDSVYQTVAQVAIDVFEDFRSKQVVTLAESFAKAEVRHDGLFKCISRNVANNIEEFQKQELQDLMAAFEDNTYSNRNYTMLFLLAVIMMLTLIVWRI</sequence>
<gene>
    <name evidence="4" type="primary">SHH</name>
    <name evidence="4" type="ORF">AK812_SmicGene31052</name>
</gene>
<protein>
    <submittedName>
        <fullName evidence="4">Sonic hedgehog protein</fullName>
    </submittedName>
</protein>
<evidence type="ECO:0000256" key="2">
    <source>
        <dbReference type="SAM" id="Phobius"/>
    </source>
</evidence>
<dbReference type="PANTHER" id="PTHR46706">
    <property type="entry name" value="PROTEIN QUA-1-RELATED"/>
    <property type="match status" value="1"/>
</dbReference>
<feature type="transmembrane region" description="Helical" evidence="2">
    <location>
        <begin position="995"/>
        <end position="1012"/>
    </location>
</feature>
<dbReference type="AlphaFoldDB" id="A0A1Q9CXQ6"/>
<dbReference type="Proteomes" id="UP000186817">
    <property type="component" value="Unassembled WGS sequence"/>
</dbReference>
<dbReference type="OrthoDB" id="411926at2759"/>
<dbReference type="InterPro" id="IPR003587">
    <property type="entry name" value="Hint_dom_N"/>
</dbReference>